<gene>
    <name evidence="2" type="ORF">OB236_39880</name>
</gene>
<dbReference type="Pfam" id="PF04286">
    <property type="entry name" value="DUF445"/>
    <property type="match status" value="1"/>
</dbReference>
<keyword evidence="3" id="KW-1185">Reference proteome</keyword>
<sequence>MGSNSRYTATVSLVVMAAGFIGTLFVEGPTWVRFLQSGFEAGLVGGLADWFAVTALFRHPLGIPIPHTALLPKNREKVSRALVNTIQEDLLSKQSITDKLAQIPLVSKILQGAAGQLSTNSAKTGVVTLSEYAIRQLPLEKLAGLGEREVRHMIDALDLQDLLKQGLQQVYTRGYDEKVFDFALNTAEQLIMKPEIRDRMGAMASQALQNLNAGGMMQFALNAFAGFFNDEKLGGLIQQFMLNGLDGLRSVNNPNRKAVMRAIHSWLDNPGNQYKLAIEMDHWKAQLLDEWKLEEKLLEMLQRLQAQALEFVYREDYVEAYVIPVVNKLVNQVCDNEELLDRLESGLREQIARWIEANHHKIGTLIRENIDRFDDKTLITLMEDKIGGDLQWIRVNGAICGFLIGIVLAGIKIIAG</sequence>
<dbReference type="RefSeq" id="WP_262689048.1">
    <property type="nucleotide sequence ID" value="NZ_JAOQIO010000125.1"/>
</dbReference>
<evidence type="ECO:0000313" key="3">
    <source>
        <dbReference type="Proteomes" id="UP001652445"/>
    </source>
</evidence>
<accession>A0ABT2UUU7</accession>
<reference evidence="2 3" key="1">
    <citation type="submission" date="2022-09" db="EMBL/GenBank/DDBJ databases">
        <authorList>
            <person name="Han X.L."/>
            <person name="Wang Q."/>
            <person name="Lu T."/>
        </authorList>
    </citation>
    <scope>NUCLEOTIDE SEQUENCE [LARGE SCALE GENOMIC DNA]</scope>
    <source>
        <strain evidence="2 3">WQ 127069</strain>
    </source>
</reference>
<feature type="transmembrane region" description="Helical" evidence="1">
    <location>
        <begin position="7"/>
        <end position="26"/>
    </location>
</feature>
<proteinExistence type="predicted"/>
<keyword evidence="1" id="KW-0472">Membrane</keyword>
<dbReference type="PANTHER" id="PTHR38442:SF1">
    <property type="entry name" value="INNER MEMBRANE PROTEIN"/>
    <property type="match status" value="1"/>
</dbReference>
<organism evidence="2 3">
    <name type="scientific">Paenibacillus baimaensis</name>
    <dbReference type="NCBI Taxonomy" id="2982185"/>
    <lineage>
        <taxon>Bacteria</taxon>
        <taxon>Bacillati</taxon>
        <taxon>Bacillota</taxon>
        <taxon>Bacilli</taxon>
        <taxon>Bacillales</taxon>
        <taxon>Paenibacillaceae</taxon>
        <taxon>Paenibacillus</taxon>
    </lineage>
</organism>
<keyword evidence="1" id="KW-0812">Transmembrane</keyword>
<feature type="transmembrane region" description="Helical" evidence="1">
    <location>
        <begin position="395"/>
        <end position="415"/>
    </location>
</feature>
<keyword evidence="1" id="KW-1133">Transmembrane helix</keyword>
<dbReference type="Proteomes" id="UP001652445">
    <property type="component" value="Unassembled WGS sequence"/>
</dbReference>
<evidence type="ECO:0000313" key="2">
    <source>
        <dbReference type="EMBL" id="MCU6798307.1"/>
    </source>
</evidence>
<protein>
    <submittedName>
        <fullName evidence="2">DUF445 domain-containing protein</fullName>
    </submittedName>
</protein>
<dbReference type="EMBL" id="JAOQIO010000125">
    <property type="protein sequence ID" value="MCU6798307.1"/>
    <property type="molecule type" value="Genomic_DNA"/>
</dbReference>
<dbReference type="PANTHER" id="PTHR38442">
    <property type="entry name" value="INNER MEMBRANE PROTEIN-RELATED"/>
    <property type="match status" value="1"/>
</dbReference>
<name>A0ABT2UUU7_9BACL</name>
<dbReference type="InterPro" id="IPR007383">
    <property type="entry name" value="DUF445"/>
</dbReference>
<evidence type="ECO:0000256" key="1">
    <source>
        <dbReference type="SAM" id="Phobius"/>
    </source>
</evidence>
<comment type="caution">
    <text evidence="2">The sequence shown here is derived from an EMBL/GenBank/DDBJ whole genome shotgun (WGS) entry which is preliminary data.</text>
</comment>